<dbReference type="KEGG" id="vg:20041468"/>
<dbReference type="Pfam" id="PF01755">
    <property type="entry name" value="Glyco_transf_25"/>
    <property type="match status" value="2"/>
</dbReference>
<evidence type="ECO:0000313" key="2">
    <source>
        <dbReference type="EMBL" id="AII17203.1"/>
    </source>
</evidence>
<dbReference type="RefSeq" id="YP_009052446.1">
    <property type="nucleotide sequence ID" value="NC_024697.1"/>
</dbReference>
<dbReference type="Proteomes" id="UP000028667">
    <property type="component" value="Segment"/>
</dbReference>
<keyword evidence="2" id="KW-0808">Transferase</keyword>
<evidence type="ECO:0000313" key="3">
    <source>
        <dbReference type="Proteomes" id="UP000028667"/>
    </source>
</evidence>
<gene>
    <name evidence="2" type="ORF">AaV_378</name>
</gene>
<dbReference type="OrthoDB" id="1996at10239"/>
<organism evidence="2 3">
    <name type="scientific">Aureococcus anophagefferens virus</name>
    <dbReference type="NCBI Taxonomy" id="1474867"/>
    <lineage>
        <taxon>Viruses</taxon>
        <taxon>Varidnaviria</taxon>
        <taxon>Bamfordvirae</taxon>
        <taxon>Nucleocytoviricota</taxon>
        <taxon>Megaviricetes</taxon>
        <taxon>Imitervirales</taxon>
        <taxon>Schizomimiviridae</taxon>
        <taxon>Kratosvirus</taxon>
        <taxon>Kratosvirus quantuckense</taxon>
    </lineage>
</organism>
<reference evidence="2 3" key="1">
    <citation type="journal article" date="2014" name="Virology">
        <title>Genome of brown tide virus (AaV), the little giant of the Megaviridae, elucidates NCLDV genome expansion and host-virus coevolution.</title>
        <authorList>
            <person name="Moniruzzaman M."/>
            <person name="LeCleir G.R."/>
            <person name="Brown C.M."/>
            <person name="Gobler C.J."/>
            <person name="Bidle K.D."/>
            <person name="Wilson W.H."/>
            <person name="Wilhelm S.W."/>
        </authorList>
    </citation>
    <scope>NUCLEOTIDE SEQUENCE [LARGE SCALE GENOMIC DNA]</scope>
    <source>
        <strain evidence="2">BtV-01</strain>
    </source>
</reference>
<protein>
    <submittedName>
        <fullName evidence="2">Putative family 25 glycosyltransferase</fullName>
    </submittedName>
</protein>
<name>A0A076FMP8_9VIRU</name>
<dbReference type="EMBL" id="KJ645900">
    <property type="protein sequence ID" value="AII17203.1"/>
    <property type="molecule type" value="Genomic_DNA"/>
</dbReference>
<feature type="domain" description="Glycosyl transferase family 25" evidence="1">
    <location>
        <begin position="4"/>
        <end position="154"/>
    </location>
</feature>
<keyword evidence="3" id="KW-1185">Reference proteome</keyword>
<accession>A0A076FMP8</accession>
<dbReference type="GO" id="GO:0016740">
    <property type="term" value="F:transferase activity"/>
    <property type="evidence" value="ECO:0007669"/>
    <property type="project" value="UniProtKB-KW"/>
</dbReference>
<sequence>MIEKKFIINLTRRKDKLFNFSKTIQKKFKDEINVLEAVDGNLLDFNDENLTKRICKSNFNQITNKIKKPGVIGCCLSHLSIYDIIENEEKYYLIFEDDAVLINDMEIESFLNTLKFPEDAGIILLNYDHDYDDDDMQEIENIQLTTESYIIKGKTAKELLEFNLNNLGAIDAHIKNYFDCQNTFKMYATRQLFTQSDILKTDIQFNYPRISKKRNAFVISLKKRNDRLFKFYNKFQKFHDEKTSLYLKEAIDGDNLYENSSYNILFKDKKTKLKTGEIGCLLSHYEVWKEMSKKNLPFAIIYEDDVEFHPNFKEISNKIYNEIPNDFQILYLGGRKTSVYPKYVDPITENISIHHPTIISGIDSDRTTHAYVISISCANILINLIESQTEFNTPVDHLILNYLLFLKIDVLNANPLIAYSDNTDGDIKR</sequence>
<proteinExistence type="predicted"/>
<dbReference type="GeneID" id="20041468"/>
<dbReference type="CDD" id="cd06532">
    <property type="entry name" value="Glyco_transf_25"/>
    <property type="match status" value="1"/>
</dbReference>
<evidence type="ECO:0000259" key="1">
    <source>
        <dbReference type="Pfam" id="PF01755"/>
    </source>
</evidence>
<dbReference type="InterPro" id="IPR002654">
    <property type="entry name" value="Glyco_trans_25"/>
</dbReference>
<feature type="domain" description="Glycosyl transferase family 25" evidence="1">
    <location>
        <begin position="215"/>
        <end position="399"/>
    </location>
</feature>